<dbReference type="InterPro" id="IPR036770">
    <property type="entry name" value="Ankyrin_rpt-contain_sf"/>
</dbReference>
<evidence type="ECO:0000313" key="5">
    <source>
        <dbReference type="Proteomes" id="UP001433268"/>
    </source>
</evidence>
<keyword evidence="1" id="KW-0040">ANK repeat</keyword>
<dbReference type="PANTHER" id="PTHR46224">
    <property type="entry name" value="ANKYRIN REPEAT FAMILY PROTEIN"/>
    <property type="match status" value="1"/>
</dbReference>
<dbReference type="InterPro" id="IPR002110">
    <property type="entry name" value="Ankyrin_rpt"/>
</dbReference>
<evidence type="ECO:0000256" key="1">
    <source>
        <dbReference type="PROSITE-ProRule" id="PRU00023"/>
    </source>
</evidence>
<dbReference type="PANTHER" id="PTHR46224:SF64">
    <property type="entry name" value="IQ MOTIF AND ANKYRIN REPEAT DOMAIN-CONTAINING PROTEIN 1"/>
    <property type="match status" value="1"/>
</dbReference>
<name>A0ABR1XDX9_9PEZI</name>
<dbReference type="PROSITE" id="PS50088">
    <property type="entry name" value="ANK_REPEAT"/>
    <property type="match status" value="1"/>
</dbReference>
<proteinExistence type="predicted"/>
<dbReference type="GeneID" id="92038847"/>
<comment type="caution">
    <text evidence="4">The sequence shown here is derived from an EMBL/GenBank/DDBJ whole genome shotgun (WGS) entry which is preliminary data.</text>
</comment>
<dbReference type="SUPFAM" id="SSF48403">
    <property type="entry name" value="Ankyrin repeat"/>
    <property type="match status" value="2"/>
</dbReference>
<sequence>MITSACPQAGSSGSSGMTLLQCAAAEGDIPMIKKVFELGARIDSSAGDKGNALYYATLSGNPTVVELMLKMGVKVDDSIRGHSILVQAIRNGLYSQVRRLISLGTYVNVHEEGESPLSAALRAGQEYLVGLLRYHGAIFSDMDYEVAKEAIENGSLEELRTLLEYGLDPNMCKHYHNPRPVFEFSPIYYASQHTDNAAIKLLVDYGADLGRGQFADVLDEICRRGNAEMAMFFLDHGASVHLDQALAAAVELKGNEAMVESMLDRGAMPKASTMCSAASTGDKYMIARLLEVVTIPEDRKECLGVLLQEAAWWANLDLCTWLIGKYGADVNHYGGRLGSPLRAAVSSMTGGLRREPVVDLLLKHGAQVNPPEAPRRTDWYRCQAMRRQYAHRQKRDMALTCPSPLYLGLPKYSHSVDDAVSITRKLLDLGADPNLCGGDLHTPLQNAAVHCPVMLGPLLDEGADVNIIGGRMGTALHAAASRNDIDSIKLLLSHGADARIVAGRYGTVLQAAALFKAPEENGNSNIDEQAATNEVMDTLLRAGADPHRDNTGKYGSAVQTAAVKGNLFALKWLAATGANIRAKGGVWGTRTAPRTSSIATGRGAPCRRTGTSSAGSRSITGETAGRIGLRGDRRFKLSMGYRPFGIRLGTLIMNILILVSFGEEKVRVS</sequence>
<evidence type="ECO:0000256" key="3">
    <source>
        <dbReference type="SAM" id="Phobius"/>
    </source>
</evidence>
<organism evidence="4 5">
    <name type="scientific">Apiospora hydei</name>
    <dbReference type="NCBI Taxonomy" id="1337664"/>
    <lineage>
        <taxon>Eukaryota</taxon>
        <taxon>Fungi</taxon>
        <taxon>Dikarya</taxon>
        <taxon>Ascomycota</taxon>
        <taxon>Pezizomycotina</taxon>
        <taxon>Sordariomycetes</taxon>
        <taxon>Xylariomycetidae</taxon>
        <taxon>Amphisphaeriales</taxon>
        <taxon>Apiosporaceae</taxon>
        <taxon>Apiospora</taxon>
    </lineage>
</organism>
<protein>
    <submittedName>
        <fullName evidence="4">Multiple ankyrin repeats single kh domain-containing protein</fullName>
    </submittedName>
</protein>
<keyword evidence="3" id="KW-0812">Transmembrane</keyword>
<dbReference type="RefSeq" id="XP_066675560.1">
    <property type="nucleotide sequence ID" value="XM_066805787.1"/>
</dbReference>
<dbReference type="Gene3D" id="1.25.40.20">
    <property type="entry name" value="Ankyrin repeat-containing domain"/>
    <property type="match status" value="4"/>
</dbReference>
<feature type="transmembrane region" description="Helical" evidence="3">
    <location>
        <begin position="644"/>
        <end position="662"/>
    </location>
</feature>
<dbReference type="InterPro" id="IPR051616">
    <property type="entry name" value="Cul2-RING_E3_ligase_SR"/>
</dbReference>
<keyword evidence="3" id="KW-0472">Membrane</keyword>
<gene>
    <name evidence="4" type="ORF">PG997_001472</name>
</gene>
<feature type="compositionally biased region" description="Low complexity" evidence="2">
    <location>
        <begin position="607"/>
        <end position="619"/>
    </location>
</feature>
<reference evidence="4 5" key="1">
    <citation type="submission" date="2023-01" db="EMBL/GenBank/DDBJ databases">
        <title>Analysis of 21 Apiospora genomes using comparative genomics revels a genus with tremendous synthesis potential of carbohydrate active enzymes and secondary metabolites.</title>
        <authorList>
            <person name="Sorensen T."/>
        </authorList>
    </citation>
    <scope>NUCLEOTIDE SEQUENCE [LARGE SCALE GENOMIC DNA]</scope>
    <source>
        <strain evidence="4 5">CBS 114990</strain>
    </source>
</reference>
<keyword evidence="3" id="KW-1133">Transmembrane helix</keyword>
<accession>A0ABR1XDX9</accession>
<dbReference type="Pfam" id="PF12796">
    <property type="entry name" value="Ank_2"/>
    <property type="match status" value="1"/>
</dbReference>
<evidence type="ECO:0000256" key="2">
    <source>
        <dbReference type="SAM" id="MobiDB-lite"/>
    </source>
</evidence>
<dbReference type="PROSITE" id="PS50297">
    <property type="entry name" value="ANK_REP_REGION"/>
    <property type="match status" value="1"/>
</dbReference>
<dbReference type="EMBL" id="JAQQWN010000002">
    <property type="protein sequence ID" value="KAK8094787.1"/>
    <property type="molecule type" value="Genomic_DNA"/>
</dbReference>
<dbReference type="Proteomes" id="UP001433268">
    <property type="component" value="Unassembled WGS sequence"/>
</dbReference>
<dbReference type="SMART" id="SM00248">
    <property type="entry name" value="ANK"/>
    <property type="match status" value="12"/>
</dbReference>
<feature type="repeat" description="ANK" evidence="1">
    <location>
        <begin position="471"/>
        <end position="503"/>
    </location>
</feature>
<keyword evidence="5" id="KW-1185">Reference proteome</keyword>
<feature type="region of interest" description="Disordered" evidence="2">
    <location>
        <begin position="591"/>
        <end position="619"/>
    </location>
</feature>
<evidence type="ECO:0000313" key="4">
    <source>
        <dbReference type="EMBL" id="KAK8094787.1"/>
    </source>
</evidence>